<dbReference type="GO" id="GO:0000428">
    <property type="term" value="C:DNA-directed RNA polymerase complex"/>
    <property type="evidence" value="ECO:0007669"/>
    <property type="project" value="UniProtKB-KW"/>
</dbReference>
<feature type="domain" description="DNA-directed RNA polymerase RBP11-like dimerisation" evidence="5">
    <location>
        <begin position="11"/>
        <end position="79"/>
    </location>
</feature>
<organism evidence="6 7">
    <name type="scientific">Methanobacterium alkalithermotolerans</name>
    <dbReference type="NCBI Taxonomy" id="2731220"/>
    <lineage>
        <taxon>Archaea</taxon>
        <taxon>Methanobacteriati</taxon>
        <taxon>Methanobacteriota</taxon>
        <taxon>Methanomada group</taxon>
        <taxon>Methanobacteria</taxon>
        <taxon>Methanobacteriales</taxon>
        <taxon>Methanobacteriaceae</taxon>
        <taxon>Methanobacterium</taxon>
    </lineage>
</organism>
<dbReference type="PROSITE" id="PS01154">
    <property type="entry name" value="RNA_POL_L_13KD"/>
    <property type="match status" value="1"/>
</dbReference>
<dbReference type="GeneID" id="64820258"/>
<evidence type="ECO:0000313" key="6">
    <source>
        <dbReference type="EMBL" id="QUH23303.1"/>
    </source>
</evidence>
<keyword evidence="2 4" id="KW-0963">Cytoplasm</keyword>
<protein>
    <recommendedName>
        <fullName evidence="4">DNA-directed RNA polymerase subunit Rpo11</fullName>
        <ecNumber evidence="4">2.7.7.6</ecNumber>
    </recommendedName>
    <alternativeName>
        <fullName evidence="4">DNA-directed RNA polymerase subunit L</fullName>
    </alternativeName>
</protein>
<dbReference type="CDD" id="cd06927">
    <property type="entry name" value="RNAP_L"/>
    <property type="match status" value="1"/>
</dbReference>
<keyword evidence="4" id="KW-0808">Transferase</keyword>
<dbReference type="GO" id="GO:0006351">
    <property type="term" value="P:DNA-templated transcription"/>
    <property type="evidence" value="ECO:0007669"/>
    <property type="project" value="UniProtKB-UniRule"/>
</dbReference>
<gene>
    <name evidence="4" type="primary">rpo11</name>
    <name evidence="4" type="synonym">rpoL</name>
    <name evidence="6" type="ORF">HYG87_05795</name>
</gene>
<dbReference type="GO" id="GO:0046983">
    <property type="term" value="F:protein dimerization activity"/>
    <property type="evidence" value="ECO:0007669"/>
    <property type="project" value="InterPro"/>
</dbReference>
<accession>A0A8T8K859</accession>
<dbReference type="InterPro" id="IPR008193">
    <property type="entry name" value="RNA_pol_Rpb11_13-16kDa_CS"/>
</dbReference>
<comment type="similarity">
    <text evidence="4">Belongs to the archaeal Rpo11/eukaryotic RPB11/RPC19 RNA polymerase subunit family.</text>
</comment>
<dbReference type="SUPFAM" id="SSF55257">
    <property type="entry name" value="RBP11-like subunits of RNA polymerase"/>
    <property type="match status" value="1"/>
</dbReference>
<evidence type="ECO:0000256" key="4">
    <source>
        <dbReference type="HAMAP-Rule" id="MF_00261"/>
    </source>
</evidence>
<dbReference type="Gene3D" id="3.30.1360.10">
    <property type="entry name" value="RNA polymerase, RBP11-like subunit"/>
    <property type="match status" value="1"/>
</dbReference>
<dbReference type="RefSeq" id="WP_211532260.1">
    <property type="nucleotide sequence ID" value="NZ_CP058560.1"/>
</dbReference>
<comment type="catalytic activity">
    <reaction evidence="4">
        <text>RNA(n) + a ribonucleoside 5'-triphosphate = RNA(n+1) + diphosphate</text>
        <dbReference type="Rhea" id="RHEA:21248"/>
        <dbReference type="Rhea" id="RHEA-COMP:14527"/>
        <dbReference type="Rhea" id="RHEA-COMP:17342"/>
        <dbReference type="ChEBI" id="CHEBI:33019"/>
        <dbReference type="ChEBI" id="CHEBI:61557"/>
        <dbReference type="ChEBI" id="CHEBI:140395"/>
        <dbReference type="EC" id="2.7.7.6"/>
    </reaction>
</comment>
<dbReference type="InterPro" id="IPR022905">
    <property type="entry name" value="Rpo11-like"/>
</dbReference>
<keyword evidence="7" id="KW-1185">Reference proteome</keyword>
<evidence type="ECO:0000259" key="5">
    <source>
        <dbReference type="Pfam" id="PF13656"/>
    </source>
</evidence>
<dbReference type="HAMAP" id="MF_00261">
    <property type="entry name" value="RNApol_arch_Rpo11"/>
    <property type="match status" value="1"/>
</dbReference>
<comment type="subunit">
    <text evidence="4">Part of the RNA polymerase complex.</text>
</comment>
<reference evidence="6" key="1">
    <citation type="submission" date="2020-07" db="EMBL/GenBank/DDBJ databases">
        <title>Methanobacterium. sp. MethCan genome.</title>
        <authorList>
            <person name="Postec A."/>
            <person name="Quemeneur M."/>
        </authorList>
    </citation>
    <scope>NUCLEOTIDE SEQUENCE</scope>
    <source>
        <strain evidence="6">MethCAN</strain>
    </source>
</reference>
<evidence type="ECO:0000256" key="2">
    <source>
        <dbReference type="ARBA" id="ARBA00022490"/>
    </source>
</evidence>
<dbReference type="GO" id="GO:0003899">
    <property type="term" value="F:DNA-directed RNA polymerase activity"/>
    <property type="evidence" value="ECO:0007669"/>
    <property type="project" value="UniProtKB-UniRule"/>
</dbReference>
<dbReference type="KEGG" id="meme:HYG87_05795"/>
<dbReference type="AlphaFoldDB" id="A0A8T8K859"/>
<dbReference type="OrthoDB" id="24205at2157"/>
<dbReference type="InterPro" id="IPR036603">
    <property type="entry name" value="RBP11-like"/>
</dbReference>
<proteinExistence type="inferred from homology"/>
<sequence>MEIITSKRYELEILVEGETHTLCNALRKILMEDETVKSAAYAIEHPIVGEPKLYIKAKSPKKSLKIAAETLKERCEEFKGLLESIE</sequence>
<dbReference type="Proteomes" id="UP000681041">
    <property type="component" value="Chromosome"/>
</dbReference>
<evidence type="ECO:0000313" key="7">
    <source>
        <dbReference type="Proteomes" id="UP000681041"/>
    </source>
</evidence>
<keyword evidence="4" id="KW-0548">Nucleotidyltransferase</keyword>
<comment type="subcellular location">
    <subcellularLocation>
        <location evidence="4">Cytoplasm</location>
    </subcellularLocation>
</comment>
<dbReference type="EMBL" id="CP058560">
    <property type="protein sequence ID" value="QUH23303.1"/>
    <property type="molecule type" value="Genomic_DNA"/>
</dbReference>
<dbReference type="GO" id="GO:0005737">
    <property type="term" value="C:cytoplasm"/>
    <property type="evidence" value="ECO:0007669"/>
    <property type="project" value="UniProtKB-SubCell"/>
</dbReference>
<evidence type="ECO:0000256" key="1">
    <source>
        <dbReference type="ARBA" id="ARBA00022478"/>
    </source>
</evidence>
<keyword evidence="3 4" id="KW-0804">Transcription</keyword>
<dbReference type="EC" id="2.7.7.6" evidence="4"/>
<comment type="function">
    <text evidence="4">DNA-dependent RNA polymerase (RNAP) catalyzes the transcription of DNA into RNA using the four ribonucleoside triphosphates as substrates.</text>
</comment>
<dbReference type="Pfam" id="PF13656">
    <property type="entry name" value="RNA_pol_L_2"/>
    <property type="match status" value="1"/>
</dbReference>
<evidence type="ECO:0000256" key="3">
    <source>
        <dbReference type="ARBA" id="ARBA00023163"/>
    </source>
</evidence>
<name>A0A8T8K859_9EURY</name>
<keyword evidence="1 4" id="KW-0240">DNA-directed RNA polymerase</keyword>
<dbReference type="InterPro" id="IPR009025">
    <property type="entry name" value="RBP11-like_dimer"/>
</dbReference>
<dbReference type="GO" id="GO:0003677">
    <property type="term" value="F:DNA binding"/>
    <property type="evidence" value="ECO:0007669"/>
    <property type="project" value="InterPro"/>
</dbReference>
<dbReference type="NCBIfam" id="NF002240">
    <property type="entry name" value="PRK01146.2-4"/>
    <property type="match status" value="1"/>
</dbReference>